<comment type="miscellaneous">
    <text evidence="11">In contrast to other lysine histone methyltransferases, it does not contain a SET domain, suggesting the existence of another mechanism for methylation of lysine residues of histones.</text>
</comment>
<organism evidence="15 16">
    <name type="scientific">Strigamia maritima</name>
    <name type="common">European centipede</name>
    <name type="synonym">Geophilus maritimus</name>
    <dbReference type="NCBI Taxonomy" id="126957"/>
    <lineage>
        <taxon>Eukaryota</taxon>
        <taxon>Metazoa</taxon>
        <taxon>Ecdysozoa</taxon>
        <taxon>Arthropoda</taxon>
        <taxon>Myriapoda</taxon>
        <taxon>Chilopoda</taxon>
        <taxon>Pleurostigmophora</taxon>
        <taxon>Geophilomorpha</taxon>
        <taxon>Linotaeniidae</taxon>
        <taxon>Strigamia</taxon>
    </lineage>
</organism>
<evidence type="ECO:0000256" key="3">
    <source>
        <dbReference type="ARBA" id="ARBA00020987"/>
    </source>
</evidence>
<dbReference type="GO" id="GO:0006281">
    <property type="term" value="P:DNA repair"/>
    <property type="evidence" value="ECO:0007669"/>
    <property type="project" value="TreeGrafter"/>
</dbReference>
<keyword evidence="4 11" id="KW-0489">Methyltransferase</keyword>
<comment type="similarity">
    <text evidence="11">Belongs to the class I-like SAM-binding methyltransferase superfamily. DOT1 family.</text>
</comment>
<evidence type="ECO:0000256" key="13">
    <source>
        <dbReference type="SAM" id="MobiDB-lite"/>
    </source>
</evidence>
<name>T1JLG7_STRMM</name>
<evidence type="ECO:0000256" key="9">
    <source>
        <dbReference type="ARBA" id="ARBA00029821"/>
    </source>
</evidence>
<dbReference type="GO" id="GO:0035097">
    <property type="term" value="C:histone methyltransferase complex"/>
    <property type="evidence" value="ECO:0007669"/>
    <property type="project" value="UniProtKB-ARBA"/>
</dbReference>
<comment type="function">
    <text evidence="11">Histone methyltransferase that specifically trimethylates histone H3 to form H3K79me3. This methylation is required for telomere silencing and for the pachytene checkpoint during the meiotic cell cycle by allowing the recruitment of RAD9 to double strand breaks. Nucleosomes are preferred as substrate compared to free histone.</text>
</comment>
<evidence type="ECO:0000256" key="7">
    <source>
        <dbReference type="ARBA" id="ARBA00022853"/>
    </source>
</evidence>
<comment type="subcellular location">
    <subcellularLocation>
        <location evidence="1 11">Nucleus</location>
    </subcellularLocation>
</comment>
<keyword evidence="8 11" id="KW-0539">Nucleus</keyword>
<dbReference type="CDD" id="cd02440">
    <property type="entry name" value="AdoMet_MTases"/>
    <property type="match status" value="1"/>
</dbReference>
<evidence type="ECO:0000256" key="6">
    <source>
        <dbReference type="ARBA" id="ARBA00022691"/>
    </source>
</evidence>
<reference evidence="15" key="2">
    <citation type="submission" date="2015-02" db="UniProtKB">
        <authorList>
            <consortium name="EnsemblMetazoa"/>
        </authorList>
    </citation>
    <scope>IDENTIFICATION</scope>
</reference>
<sequence>MAMDLCLNSPCGADPAIYSWPLSLNDKHDGAFEIIESIRWVCEDIPEMREVFETSILGDFDTKSYESMRALCHRYNQVLDNIFKAKGEKFYASLNPKPSTELLRHILQQVYNHSVTDPDKLNQYEPFSPEVYGETSYELVAQMIAEMDITEDDVFIDLGSGVGQVVLQMAAATPCKVCLGIEKADVPARYAEMMNNNFKKWMQWYGKKYGNYEIIKCDFLNEDHREKITNATIVFVNNFAFGPTVDHMLKERFADLRDGARIVSSKAFCPLNFRITDRNLSDIGTIMHVSEMTPMRGSVSWTGKPVSYYLHIIDRRKLEQYFLRLKNPKLRDEENTPPRPARRRDGKPLGFDSSSNDSKDRCELRNGGIHSEDTTVFGPTTRRAWSDWCSTKGKPGNRDSHSEDEGGEEQQNNLMGWHFLKRNVDAFPVQDSGEYGEYGPDSKRMNPVNNRGKAIPKRPRGGRGPGRPKKGRSKKPRKSIKINGLDLLHSQTILSTSPQASLRPQPAPGCVDQKLSSIISCMPLGGVVNESLEVPFSLQMLLDTYKHQFMQFLSHMKSAGYKQDLKNQIEKEREKNSKLVNRVAQLEKQIKTLVDDSVELLKVRMTELGIHATTPADLLTKAKEIVLRHKELQAKATSLENQVTSLGADSSASRGQPRPALDVNIHEKVQKNSGLGLGMDSLHLEMNSVTQESILREISSTLTQRKRLHSQMSKLETECNVLEKVATENGKLAMTLPNHSLPLRIAAIKKNRSPRERASSRVR</sequence>
<dbReference type="PhylomeDB" id="T1JLG7"/>
<dbReference type="PANTHER" id="PTHR21451:SF0">
    <property type="entry name" value="HISTONE-LYSINE N-METHYLTRANSFERASE, H3 LYSINE-79 SPECIFIC"/>
    <property type="match status" value="1"/>
</dbReference>
<keyword evidence="6 11" id="KW-0949">S-adenosyl-L-methionine</keyword>
<dbReference type="GO" id="GO:0032259">
    <property type="term" value="P:methylation"/>
    <property type="evidence" value="ECO:0007669"/>
    <property type="project" value="UniProtKB-KW"/>
</dbReference>
<keyword evidence="7 11" id="KW-0156">Chromatin regulator</keyword>
<dbReference type="GO" id="GO:0140956">
    <property type="term" value="F:histone H3K79 trimethyltransferase activity"/>
    <property type="evidence" value="ECO:0007669"/>
    <property type="project" value="UniProtKB-EC"/>
</dbReference>
<dbReference type="Proteomes" id="UP000014500">
    <property type="component" value="Unassembled WGS sequence"/>
</dbReference>
<evidence type="ECO:0000256" key="8">
    <source>
        <dbReference type="ARBA" id="ARBA00023242"/>
    </source>
</evidence>
<dbReference type="EC" id="2.1.1.360" evidence="2 11"/>
<dbReference type="PANTHER" id="PTHR21451">
    <property type="entry name" value="HISTONE H3 METHYLTRANSFERASE"/>
    <property type="match status" value="1"/>
</dbReference>
<feature type="domain" description="DOT1" evidence="14">
    <location>
        <begin position="14"/>
        <end position="326"/>
    </location>
</feature>
<dbReference type="Gene3D" id="1.10.260.60">
    <property type="match status" value="1"/>
</dbReference>
<feature type="coiled-coil region" evidence="12">
    <location>
        <begin position="622"/>
        <end position="649"/>
    </location>
</feature>
<keyword evidence="16" id="KW-1185">Reference proteome</keyword>
<dbReference type="Pfam" id="PF08123">
    <property type="entry name" value="DOT1"/>
    <property type="match status" value="1"/>
</dbReference>
<dbReference type="OMA" id="RQICTRA"/>
<dbReference type="PROSITE" id="PS51569">
    <property type="entry name" value="DOT1"/>
    <property type="match status" value="1"/>
</dbReference>
<feature type="coiled-coil region" evidence="12">
    <location>
        <begin position="562"/>
        <end position="596"/>
    </location>
</feature>
<dbReference type="InterPro" id="IPR029063">
    <property type="entry name" value="SAM-dependent_MTases_sf"/>
</dbReference>
<evidence type="ECO:0000256" key="1">
    <source>
        <dbReference type="ARBA" id="ARBA00004123"/>
    </source>
</evidence>
<dbReference type="InterPro" id="IPR030445">
    <property type="entry name" value="H3-K79_meTrfase"/>
</dbReference>
<feature type="compositionally biased region" description="Basic residues" evidence="13">
    <location>
        <begin position="454"/>
        <end position="478"/>
    </location>
</feature>
<dbReference type="SUPFAM" id="SSF53335">
    <property type="entry name" value="S-adenosyl-L-methionine-dependent methyltransferases"/>
    <property type="match status" value="1"/>
</dbReference>
<evidence type="ECO:0000256" key="10">
    <source>
        <dbReference type="ARBA" id="ARBA00047770"/>
    </source>
</evidence>
<dbReference type="Gene3D" id="3.40.50.150">
    <property type="entry name" value="Vaccinia Virus protein VP39"/>
    <property type="match status" value="1"/>
</dbReference>
<dbReference type="HOGENOM" id="CLU_001460_2_0_1"/>
<evidence type="ECO:0000256" key="11">
    <source>
        <dbReference type="RuleBase" id="RU271113"/>
    </source>
</evidence>
<comment type="catalytic activity">
    <reaction evidence="10 11">
        <text>L-lysyl(79)-[histone H3] + 3 S-adenosyl-L-methionine = N(6),N(6),N(6)-trimethyl-L-lysyl(79)-[histone H3] + 3 S-adenosyl-L-homocysteine + 3 H(+)</text>
        <dbReference type="Rhea" id="RHEA:60328"/>
        <dbReference type="Rhea" id="RHEA-COMP:15549"/>
        <dbReference type="Rhea" id="RHEA-COMP:15552"/>
        <dbReference type="ChEBI" id="CHEBI:15378"/>
        <dbReference type="ChEBI" id="CHEBI:29969"/>
        <dbReference type="ChEBI" id="CHEBI:57856"/>
        <dbReference type="ChEBI" id="CHEBI:59789"/>
        <dbReference type="ChEBI" id="CHEBI:61961"/>
        <dbReference type="EC" id="2.1.1.360"/>
    </reaction>
</comment>
<feature type="region of interest" description="Disordered" evidence="13">
    <location>
        <begin position="431"/>
        <end position="478"/>
    </location>
</feature>
<evidence type="ECO:0000256" key="4">
    <source>
        <dbReference type="ARBA" id="ARBA00022603"/>
    </source>
</evidence>
<keyword evidence="5 11" id="KW-0808">Transferase</keyword>
<proteinExistence type="inferred from homology"/>
<evidence type="ECO:0000256" key="5">
    <source>
        <dbReference type="ARBA" id="ARBA00022679"/>
    </source>
</evidence>
<evidence type="ECO:0000313" key="16">
    <source>
        <dbReference type="Proteomes" id="UP000014500"/>
    </source>
</evidence>
<accession>T1JLG7</accession>
<dbReference type="eggNOG" id="KOG3924">
    <property type="taxonomic scope" value="Eukaryota"/>
</dbReference>
<dbReference type="EMBL" id="JH431866">
    <property type="status" value="NOT_ANNOTATED_CDS"/>
    <property type="molecule type" value="Genomic_DNA"/>
</dbReference>
<dbReference type="AlphaFoldDB" id="T1JLG7"/>
<reference evidence="16" key="1">
    <citation type="submission" date="2011-05" db="EMBL/GenBank/DDBJ databases">
        <authorList>
            <person name="Richards S.R."/>
            <person name="Qu J."/>
            <person name="Jiang H."/>
            <person name="Jhangiani S.N."/>
            <person name="Agravi P."/>
            <person name="Goodspeed R."/>
            <person name="Gross S."/>
            <person name="Mandapat C."/>
            <person name="Jackson L."/>
            <person name="Mathew T."/>
            <person name="Pu L."/>
            <person name="Thornton R."/>
            <person name="Saada N."/>
            <person name="Wilczek-Boney K.B."/>
            <person name="Lee S."/>
            <person name="Kovar C."/>
            <person name="Wu Y."/>
            <person name="Scherer S.E."/>
            <person name="Worley K.C."/>
            <person name="Muzny D.M."/>
            <person name="Gibbs R."/>
        </authorList>
    </citation>
    <scope>NUCLEOTIDE SEQUENCE</scope>
    <source>
        <strain evidence="16">Brora</strain>
    </source>
</reference>
<evidence type="ECO:0000256" key="2">
    <source>
        <dbReference type="ARBA" id="ARBA00012190"/>
    </source>
</evidence>
<dbReference type="GO" id="GO:0000077">
    <property type="term" value="P:DNA damage checkpoint signaling"/>
    <property type="evidence" value="ECO:0007669"/>
    <property type="project" value="TreeGrafter"/>
</dbReference>
<protein>
    <recommendedName>
        <fullName evidence="3 11">Histone-lysine N-methyltransferase, H3 lysine-79 specific</fullName>
        <ecNumber evidence="2 11">2.1.1.360</ecNumber>
    </recommendedName>
    <alternativeName>
        <fullName evidence="9 11">Histone H3-K79 methyltransferase</fullName>
    </alternativeName>
</protein>
<evidence type="ECO:0000259" key="14">
    <source>
        <dbReference type="PROSITE" id="PS51569"/>
    </source>
</evidence>
<dbReference type="FunFam" id="3.40.50.150:FF:000033">
    <property type="entry name" value="Histone-lysine N-methyltransferase, H3 lysine-79 specific"/>
    <property type="match status" value="1"/>
</dbReference>
<keyword evidence="12" id="KW-0175">Coiled coil</keyword>
<dbReference type="InterPro" id="IPR025789">
    <property type="entry name" value="DOT1_dom"/>
</dbReference>
<feature type="region of interest" description="Disordered" evidence="13">
    <location>
        <begin position="329"/>
        <end position="410"/>
    </location>
</feature>
<evidence type="ECO:0000313" key="15">
    <source>
        <dbReference type="EnsemblMetazoa" id="SMAR014697-PA"/>
    </source>
</evidence>
<dbReference type="CDD" id="cd20902">
    <property type="entry name" value="CC_DOT1L"/>
    <property type="match status" value="1"/>
</dbReference>
<evidence type="ECO:0000256" key="12">
    <source>
        <dbReference type="SAM" id="Coils"/>
    </source>
</evidence>
<dbReference type="STRING" id="126957.T1JLG7"/>
<dbReference type="EnsemblMetazoa" id="SMAR014697-RA">
    <property type="protein sequence ID" value="SMAR014697-PA"/>
    <property type="gene ID" value="SMAR014697"/>
</dbReference>